<dbReference type="GO" id="GO:0043565">
    <property type="term" value="F:sequence-specific DNA binding"/>
    <property type="evidence" value="ECO:0007669"/>
    <property type="project" value="TreeGrafter"/>
</dbReference>
<name>A0A9P6AM46_9AGAM</name>
<dbReference type="Proteomes" id="UP000886523">
    <property type="component" value="Unassembled WGS sequence"/>
</dbReference>
<dbReference type="Pfam" id="PF09808">
    <property type="entry name" value="SNAPC1"/>
    <property type="match status" value="1"/>
</dbReference>
<reference evidence="2" key="1">
    <citation type="journal article" date="2020" name="Nat. Commun.">
        <title>Large-scale genome sequencing of mycorrhizal fungi provides insights into the early evolution of symbiotic traits.</title>
        <authorList>
            <person name="Miyauchi S."/>
            <person name="Kiss E."/>
            <person name="Kuo A."/>
            <person name="Drula E."/>
            <person name="Kohler A."/>
            <person name="Sanchez-Garcia M."/>
            <person name="Morin E."/>
            <person name="Andreopoulos B."/>
            <person name="Barry K.W."/>
            <person name="Bonito G."/>
            <person name="Buee M."/>
            <person name="Carver A."/>
            <person name="Chen C."/>
            <person name="Cichocki N."/>
            <person name="Clum A."/>
            <person name="Culley D."/>
            <person name="Crous P.W."/>
            <person name="Fauchery L."/>
            <person name="Girlanda M."/>
            <person name="Hayes R.D."/>
            <person name="Keri Z."/>
            <person name="LaButti K."/>
            <person name="Lipzen A."/>
            <person name="Lombard V."/>
            <person name="Magnuson J."/>
            <person name="Maillard F."/>
            <person name="Murat C."/>
            <person name="Nolan M."/>
            <person name="Ohm R.A."/>
            <person name="Pangilinan J."/>
            <person name="Pereira M.F."/>
            <person name="Perotto S."/>
            <person name="Peter M."/>
            <person name="Pfister S."/>
            <person name="Riley R."/>
            <person name="Sitrit Y."/>
            <person name="Stielow J.B."/>
            <person name="Szollosi G."/>
            <person name="Zifcakova L."/>
            <person name="Stursova M."/>
            <person name="Spatafora J.W."/>
            <person name="Tedersoo L."/>
            <person name="Vaario L.M."/>
            <person name="Yamada A."/>
            <person name="Yan M."/>
            <person name="Wang P."/>
            <person name="Xu J."/>
            <person name="Bruns T."/>
            <person name="Baldrian P."/>
            <person name="Vilgalys R."/>
            <person name="Dunand C."/>
            <person name="Henrissat B."/>
            <person name="Grigoriev I.V."/>
            <person name="Hibbett D."/>
            <person name="Nagy L.G."/>
            <person name="Martin F.M."/>
        </authorList>
    </citation>
    <scope>NUCLEOTIDE SEQUENCE</scope>
    <source>
        <strain evidence="2">UP504</strain>
    </source>
</reference>
<keyword evidence="3" id="KW-1185">Reference proteome</keyword>
<evidence type="ECO:0000313" key="3">
    <source>
        <dbReference type="Proteomes" id="UP000886523"/>
    </source>
</evidence>
<protein>
    <submittedName>
        <fullName evidence="2">Uncharacterized protein</fullName>
    </submittedName>
</protein>
<feature type="region of interest" description="Disordered" evidence="1">
    <location>
        <begin position="201"/>
        <end position="240"/>
    </location>
</feature>
<dbReference type="PANTHER" id="PTHR15131:SF3">
    <property type="entry name" value="SNRNA-ACTIVATING PROTEIN COMPLEX SUBUNIT 1"/>
    <property type="match status" value="1"/>
</dbReference>
<accession>A0A9P6AM46</accession>
<dbReference type="GO" id="GO:0042795">
    <property type="term" value="P:snRNA transcription by RNA polymerase II"/>
    <property type="evidence" value="ECO:0007669"/>
    <property type="project" value="TreeGrafter"/>
</dbReference>
<dbReference type="GO" id="GO:0042796">
    <property type="term" value="P:snRNA transcription by RNA polymerase III"/>
    <property type="evidence" value="ECO:0007669"/>
    <property type="project" value="TreeGrafter"/>
</dbReference>
<dbReference type="PANTHER" id="PTHR15131">
    <property type="entry name" value="SMALL NUCLEAR RNA ACTIVATING COMPLEX, POLYPEPTIDE 1"/>
    <property type="match status" value="1"/>
</dbReference>
<organism evidence="2 3">
    <name type="scientific">Hydnum rufescens UP504</name>
    <dbReference type="NCBI Taxonomy" id="1448309"/>
    <lineage>
        <taxon>Eukaryota</taxon>
        <taxon>Fungi</taxon>
        <taxon>Dikarya</taxon>
        <taxon>Basidiomycota</taxon>
        <taxon>Agaricomycotina</taxon>
        <taxon>Agaricomycetes</taxon>
        <taxon>Cantharellales</taxon>
        <taxon>Hydnaceae</taxon>
        <taxon>Hydnum</taxon>
    </lineage>
</organism>
<dbReference type="AlphaFoldDB" id="A0A9P6AM46"/>
<evidence type="ECO:0000256" key="1">
    <source>
        <dbReference type="SAM" id="MobiDB-lite"/>
    </source>
</evidence>
<comment type="caution">
    <text evidence="2">The sequence shown here is derived from an EMBL/GenBank/DDBJ whole genome shotgun (WGS) entry which is preliminary data.</text>
</comment>
<proteinExistence type="predicted"/>
<dbReference type="EMBL" id="MU129062">
    <property type="protein sequence ID" value="KAF9508241.1"/>
    <property type="molecule type" value="Genomic_DNA"/>
</dbReference>
<dbReference type="GO" id="GO:0019185">
    <property type="term" value="C:snRNA-activating protein complex"/>
    <property type="evidence" value="ECO:0007669"/>
    <property type="project" value="TreeGrafter"/>
</dbReference>
<feature type="compositionally biased region" description="Polar residues" evidence="1">
    <location>
        <begin position="201"/>
        <end position="231"/>
    </location>
</feature>
<evidence type="ECO:0000313" key="2">
    <source>
        <dbReference type="EMBL" id="KAF9508241.1"/>
    </source>
</evidence>
<feature type="non-terminal residue" evidence="2">
    <location>
        <position position="1"/>
    </location>
</feature>
<dbReference type="InterPro" id="IPR019188">
    <property type="entry name" value="SNAPC1"/>
</dbReference>
<dbReference type="OrthoDB" id="3253083at2759"/>
<sequence>MDSLLNPTIPTWRKSLPTLQPSYFTSALFVDPLRRDIDGLLKAFLRRCSVALHRKEQISPFSWFKAIWKDQRWDLLHLRVVESRARRAFVDTVLRLFIERIVPSEPGLNQLTAFFGLYTFYNTQPRAPDLALYYQAQILIPIDTYQHLLSLPTFLPPGFDHYAHYIMQSLIDKDSFSLLPRSELGPFNPRVLPHTTLQKISSAPQQANTPGDQSTPTPSSTSVEASISLPTPKNKPGRPSALEIQKRNARNLSALDKWATTNLDPSRSLNMSIHVNPLVREEGSYLGAKEALVEAVAKEELEEAEEVTWKNMLEVDAYAQERGLRYGREGVERVERARREPNGLLGLVAPMKK</sequence>
<gene>
    <name evidence="2" type="ORF">BS47DRAFT_1350554</name>
</gene>